<dbReference type="GO" id="GO:0006310">
    <property type="term" value="P:DNA recombination"/>
    <property type="evidence" value="ECO:0007669"/>
    <property type="project" value="UniProtKB-KW"/>
</dbReference>
<evidence type="ECO:0000256" key="1">
    <source>
        <dbReference type="ARBA" id="ARBA00023125"/>
    </source>
</evidence>
<comment type="caution">
    <text evidence="4">The sequence shown here is derived from an EMBL/GenBank/DDBJ whole genome shotgun (WGS) entry which is preliminary data.</text>
</comment>
<dbReference type="Gene3D" id="1.10.150.130">
    <property type="match status" value="1"/>
</dbReference>
<evidence type="ECO:0000259" key="3">
    <source>
        <dbReference type="PROSITE" id="PS51898"/>
    </source>
</evidence>
<dbReference type="EMBL" id="BART01035025">
    <property type="protein sequence ID" value="GAH10196.1"/>
    <property type="molecule type" value="Genomic_DNA"/>
</dbReference>
<dbReference type="GO" id="GO:0003677">
    <property type="term" value="F:DNA binding"/>
    <property type="evidence" value="ECO:0007669"/>
    <property type="project" value="UniProtKB-KW"/>
</dbReference>
<dbReference type="SUPFAM" id="SSF56349">
    <property type="entry name" value="DNA breaking-rejoining enzymes"/>
    <property type="match status" value="1"/>
</dbReference>
<dbReference type="Pfam" id="PF00589">
    <property type="entry name" value="Phage_integrase"/>
    <property type="match status" value="1"/>
</dbReference>
<dbReference type="InterPro" id="IPR013762">
    <property type="entry name" value="Integrase-like_cat_sf"/>
</dbReference>
<protein>
    <recommendedName>
        <fullName evidence="3">Tyr recombinase domain-containing protein</fullName>
    </recommendedName>
</protein>
<dbReference type="AlphaFoldDB" id="X1CP34"/>
<dbReference type="PANTHER" id="PTHR30349:SF41">
    <property type="entry name" value="INTEGRASE_RECOMBINASE PROTEIN MJ0367-RELATED"/>
    <property type="match status" value="1"/>
</dbReference>
<dbReference type="PANTHER" id="PTHR30349">
    <property type="entry name" value="PHAGE INTEGRASE-RELATED"/>
    <property type="match status" value="1"/>
</dbReference>
<dbReference type="InterPro" id="IPR002104">
    <property type="entry name" value="Integrase_catalytic"/>
</dbReference>
<organism evidence="4">
    <name type="scientific">marine sediment metagenome</name>
    <dbReference type="NCBI Taxonomy" id="412755"/>
    <lineage>
        <taxon>unclassified sequences</taxon>
        <taxon>metagenomes</taxon>
        <taxon>ecological metagenomes</taxon>
    </lineage>
</organism>
<name>X1CP34_9ZZZZ</name>
<dbReference type="InterPro" id="IPR011010">
    <property type="entry name" value="DNA_brk_join_enz"/>
</dbReference>
<dbReference type="Gene3D" id="1.10.443.10">
    <property type="entry name" value="Intergrase catalytic core"/>
    <property type="match status" value="1"/>
</dbReference>
<sequence length="199" mass="22920">ITRIGVRELRHFIVYLQGRQRFAQHRFTKPQQGHLSGHTVNGYLRALRAFWAWAQREGFIEETPFSQLQIPKAPRKVMPTFTEEQLRHLLGAIDTSSALGHRDYAILVTFLDTGVRCSELTGLRVKDVNLEARLLKVWGKGAKERMVPFGKKVQGALWKYMMSCRPPPIVPRYDHVFLTCQGRPLAKDRVEAIVEHYGI</sequence>
<reference evidence="4" key="1">
    <citation type="journal article" date="2014" name="Front. Microbiol.">
        <title>High frequency of phylogenetically diverse reductive dehalogenase-homologous genes in deep subseafloor sedimentary metagenomes.</title>
        <authorList>
            <person name="Kawai M."/>
            <person name="Futagami T."/>
            <person name="Toyoda A."/>
            <person name="Takaki Y."/>
            <person name="Nishi S."/>
            <person name="Hori S."/>
            <person name="Arai W."/>
            <person name="Tsubouchi T."/>
            <person name="Morono Y."/>
            <person name="Uchiyama I."/>
            <person name="Ito T."/>
            <person name="Fujiyama A."/>
            <person name="Inagaki F."/>
            <person name="Takami H."/>
        </authorList>
    </citation>
    <scope>NUCLEOTIDE SEQUENCE</scope>
    <source>
        <strain evidence="4">Expedition CK06-06</strain>
    </source>
</reference>
<proteinExistence type="predicted"/>
<gene>
    <name evidence="4" type="ORF">S01H4_59661</name>
</gene>
<evidence type="ECO:0000256" key="2">
    <source>
        <dbReference type="ARBA" id="ARBA00023172"/>
    </source>
</evidence>
<accession>X1CP34</accession>
<feature type="domain" description="Tyr recombinase" evidence="3">
    <location>
        <begin position="76"/>
        <end position="199"/>
    </location>
</feature>
<dbReference type="InterPro" id="IPR050090">
    <property type="entry name" value="Tyrosine_recombinase_XerCD"/>
</dbReference>
<keyword evidence="1" id="KW-0238">DNA-binding</keyword>
<keyword evidence="2" id="KW-0233">DNA recombination</keyword>
<dbReference type="GO" id="GO:0015074">
    <property type="term" value="P:DNA integration"/>
    <property type="evidence" value="ECO:0007669"/>
    <property type="project" value="InterPro"/>
</dbReference>
<dbReference type="PROSITE" id="PS51898">
    <property type="entry name" value="TYR_RECOMBINASE"/>
    <property type="match status" value="1"/>
</dbReference>
<evidence type="ECO:0000313" key="4">
    <source>
        <dbReference type="EMBL" id="GAH10196.1"/>
    </source>
</evidence>
<dbReference type="InterPro" id="IPR010998">
    <property type="entry name" value="Integrase_recombinase_N"/>
</dbReference>
<feature type="non-terminal residue" evidence="4">
    <location>
        <position position="1"/>
    </location>
</feature>
<feature type="non-terminal residue" evidence="4">
    <location>
        <position position="199"/>
    </location>
</feature>